<reference evidence="8" key="1">
    <citation type="submission" date="2020-01" db="EMBL/GenBank/DDBJ databases">
        <title>Identification and distribution of gene clusters putatively required for synthesis of sphingolipid metabolism inhibitors in phylogenetically diverse species of the filamentous fungus Fusarium.</title>
        <authorList>
            <person name="Kim H.-S."/>
            <person name="Busman M."/>
            <person name="Brown D.W."/>
            <person name="Divon H."/>
            <person name="Uhlig S."/>
            <person name="Proctor R.H."/>
        </authorList>
    </citation>
    <scope>NUCLEOTIDE SEQUENCE</scope>
    <source>
        <strain evidence="8">NRRL 53441</strain>
    </source>
</reference>
<feature type="binding site" evidence="4">
    <location>
        <begin position="11"/>
        <end position="16"/>
    </location>
    <ligand>
        <name>NAD(+)</name>
        <dbReference type="ChEBI" id="CHEBI:57540"/>
    </ligand>
</feature>
<name>A0A8H4KBJ5_9HYPO</name>
<dbReference type="InterPro" id="IPR001557">
    <property type="entry name" value="L-lactate/malate_DH"/>
</dbReference>
<dbReference type="CDD" id="cd00300">
    <property type="entry name" value="LDH_like"/>
    <property type="match status" value="1"/>
</dbReference>
<feature type="domain" description="Lactate/malate dehydrogenase N-terminal" evidence="6">
    <location>
        <begin position="6"/>
        <end position="144"/>
    </location>
</feature>
<keyword evidence="2 4" id="KW-0520">NAD</keyword>
<evidence type="ECO:0000256" key="1">
    <source>
        <dbReference type="ARBA" id="ARBA00023002"/>
    </source>
</evidence>
<dbReference type="InterPro" id="IPR036291">
    <property type="entry name" value="NAD(P)-bd_dom_sf"/>
</dbReference>
<evidence type="ECO:0000256" key="3">
    <source>
        <dbReference type="PIRSR" id="PIRSR000102-1"/>
    </source>
</evidence>
<evidence type="ECO:0000313" key="9">
    <source>
        <dbReference type="Proteomes" id="UP000605986"/>
    </source>
</evidence>
<gene>
    <name evidence="8" type="ORF">F53441_9558</name>
</gene>
<feature type="binding site" evidence="4">
    <location>
        <position position="97"/>
    </location>
    <ligand>
        <name>NAD(+)</name>
        <dbReference type="ChEBI" id="CHEBI:57540"/>
    </ligand>
</feature>
<proteinExistence type="inferred from homology"/>
<keyword evidence="9" id="KW-1185">Reference proteome</keyword>
<dbReference type="SUPFAM" id="SSF56327">
    <property type="entry name" value="LDH C-terminal domain-like"/>
    <property type="match status" value="1"/>
</dbReference>
<keyword evidence="1 5" id="KW-0560">Oxidoreductase</keyword>
<dbReference type="InterPro" id="IPR022383">
    <property type="entry name" value="Lactate/malate_DH_C"/>
</dbReference>
<dbReference type="InterPro" id="IPR015955">
    <property type="entry name" value="Lactate_DH/Glyco_Ohase_4_C"/>
</dbReference>
<dbReference type="Pfam" id="PF00056">
    <property type="entry name" value="Ldh_1_N"/>
    <property type="match status" value="1"/>
</dbReference>
<evidence type="ECO:0000313" key="8">
    <source>
        <dbReference type="EMBL" id="KAF4446854.1"/>
    </source>
</evidence>
<dbReference type="Proteomes" id="UP000605986">
    <property type="component" value="Unassembled WGS sequence"/>
</dbReference>
<dbReference type="SUPFAM" id="SSF51735">
    <property type="entry name" value="NAD(P)-binding Rossmann-fold domains"/>
    <property type="match status" value="1"/>
</dbReference>
<feature type="domain" description="Lactate/malate dehydrogenase C-terminal" evidence="7">
    <location>
        <begin position="147"/>
        <end position="302"/>
    </location>
</feature>
<feature type="active site" description="Proton acceptor" evidence="3">
    <location>
        <position position="177"/>
    </location>
</feature>
<comment type="similarity">
    <text evidence="5">Belongs to the LDH/MDH superfamily.</text>
</comment>
<dbReference type="GO" id="GO:0004459">
    <property type="term" value="F:L-lactate dehydrogenase (NAD+) activity"/>
    <property type="evidence" value="ECO:0007669"/>
    <property type="project" value="TreeGrafter"/>
</dbReference>
<evidence type="ECO:0000256" key="5">
    <source>
        <dbReference type="RuleBase" id="RU003369"/>
    </source>
</evidence>
<dbReference type="GO" id="GO:0006089">
    <property type="term" value="P:lactate metabolic process"/>
    <property type="evidence" value="ECO:0007669"/>
    <property type="project" value="TreeGrafter"/>
</dbReference>
<dbReference type="EMBL" id="JAADJG010000433">
    <property type="protein sequence ID" value="KAF4446854.1"/>
    <property type="molecule type" value="Genomic_DNA"/>
</dbReference>
<dbReference type="InterPro" id="IPR001236">
    <property type="entry name" value="Lactate/malate_DH_N"/>
</dbReference>
<dbReference type="OrthoDB" id="6270329at2759"/>
<sequence>MDQNSRIAIIGVGEVGGVVAYNLTLNSIASELLLVDVDLSVRNSQIEDLSDVAFCTNSTTRIRPATYREASQSDIVVITAAPRHTLGQTTVDYTARNVSMIREVVDAMKPFRRDTILLVVANPVDLLTSIAKDISGLPSSQVIGSGTFLDTARLRGMVATQAFVSPSSIDINVVGVHGEDQVVAWSSASICGVPVSEMQELSIQNRMKLAGTCKTRSQEIARGKGAAPFGIGSITASICVSILLDKLDVSPVCHYQEQFQCCLSMPAVIGRQGIRHTPRLRLADQEKAAIAESAKRLKHSVDLSQQDWQ</sequence>
<dbReference type="AlphaFoldDB" id="A0A8H4KBJ5"/>
<dbReference type="Pfam" id="PF02866">
    <property type="entry name" value="Ldh_1_C"/>
    <property type="match status" value="1"/>
</dbReference>
<evidence type="ECO:0000259" key="7">
    <source>
        <dbReference type="Pfam" id="PF02866"/>
    </source>
</evidence>
<dbReference type="Gene3D" id="3.40.50.720">
    <property type="entry name" value="NAD(P)-binding Rossmann-like Domain"/>
    <property type="match status" value="1"/>
</dbReference>
<evidence type="ECO:0000256" key="2">
    <source>
        <dbReference type="ARBA" id="ARBA00023027"/>
    </source>
</evidence>
<evidence type="ECO:0000259" key="6">
    <source>
        <dbReference type="Pfam" id="PF00056"/>
    </source>
</evidence>
<dbReference type="Gene3D" id="3.90.110.10">
    <property type="entry name" value="Lactate dehydrogenase/glycoside hydrolase, family 4, C-terminal"/>
    <property type="match status" value="1"/>
</dbReference>
<feature type="binding site" evidence="4">
    <location>
        <begin position="120"/>
        <end position="122"/>
    </location>
    <ligand>
        <name>NAD(+)</name>
        <dbReference type="ChEBI" id="CHEBI:57540"/>
    </ligand>
</feature>
<dbReference type="PRINTS" id="PR00086">
    <property type="entry name" value="LLDHDRGNASE"/>
</dbReference>
<protein>
    <submittedName>
        <fullName evidence="8">L-lactate dehydrogenase</fullName>
    </submittedName>
</protein>
<feature type="binding site" evidence="4">
    <location>
        <position position="36"/>
    </location>
    <ligand>
        <name>NAD(+)</name>
        <dbReference type="ChEBI" id="CHEBI:57540"/>
    </ligand>
</feature>
<comment type="caution">
    <text evidence="8">The sequence shown here is derived from an EMBL/GenBank/DDBJ whole genome shotgun (WGS) entry which is preliminary data.</text>
</comment>
<dbReference type="PIRSF" id="PIRSF000102">
    <property type="entry name" value="Lac_mal_DH"/>
    <property type="match status" value="1"/>
</dbReference>
<dbReference type="PANTHER" id="PTHR43128">
    <property type="entry name" value="L-2-HYDROXYCARBOXYLATE DEHYDROGENASE (NAD(P)(+))"/>
    <property type="match status" value="1"/>
</dbReference>
<accession>A0A8H4KBJ5</accession>
<organism evidence="8 9">
    <name type="scientific">Fusarium austroafricanum</name>
    <dbReference type="NCBI Taxonomy" id="2364996"/>
    <lineage>
        <taxon>Eukaryota</taxon>
        <taxon>Fungi</taxon>
        <taxon>Dikarya</taxon>
        <taxon>Ascomycota</taxon>
        <taxon>Pezizomycotina</taxon>
        <taxon>Sordariomycetes</taxon>
        <taxon>Hypocreomycetidae</taxon>
        <taxon>Hypocreales</taxon>
        <taxon>Nectriaceae</taxon>
        <taxon>Fusarium</taxon>
        <taxon>Fusarium concolor species complex</taxon>
    </lineage>
</organism>
<evidence type="ECO:0000256" key="4">
    <source>
        <dbReference type="PIRSR" id="PIRSR000102-3"/>
    </source>
</evidence>
<dbReference type="PANTHER" id="PTHR43128:SF16">
    <property type="entry name" value="L-LACTATE DEHYDROGENASE"/>
    <property type="match status" value="1"/>
</dbReference>